<evidence type="ECO:0000256" key="1">
    <source>
        <dbReference type="ARBA" id="ARBA00004651"/>
    </source>
</evidence>
<feature type="transmembrane region" description="Helical" evidence="7">
    <location>
        <begin position="119"/>
        <end position="142"/>
    </location>
</feature>
<evidence type="ECO:0000256" key="7">
    <source>
        <dbReference type="SAM" id="Phobius"/>
    </source>
</evidence>
<protein>
    <recommendedName>
        <fullName evidence="12">Prepilin peptidase</fullName>
    </recommendedName>
</protein>
<evidence type="ECO:0000313" key="11">
    <source>
        <dbReference type="Proteomes" id="UP000230553"/>
    </source>
</evidence>
<evidence type="ECO:0000256" key="5">
    <source>
        <dbReference type="ARBA" id="ARBA00022989"/>
    </source>
</evidence>
<keyword evidence="5 7" id="KW-1133">Transmembrane helix</keyword>
<dbReference type="AlphaFoldDB" id="A0A2M7TGG9"/>
<dbReference type="EMBL" id="PFNM01000016">
    <property type="protein sequence ID" value="PIZ45193.1"/>
    <property type="molecule type" value="Genomic_DNA"/>
</dbReference>
<keyword evidence="6 7" id="KW-0472">Membrane</keyword>
<feature type="domain" description="Prepilin type IV endopeptidase peptidase" evidence="8">
    <location>
        <begin position="131"/>
        <end position="259"/>
    </location>
</feature>
<dbReference type="GO" id="GO:0005886">
    <property type="term" value="C:plasma membrane"/>
    <property type="evidence" value="ECO:0007669"/>
    <property type="project" value="UniProtKB-SubCell"/>
</dbReference>
<dbReference type="PANTHER" id="PTHR30487:SF0">
    <property type="entry name" value="PREPILIN LEADER PEPTIDASE_N-METHYLTRANSFERASE-RELATED"/>
    <property type="match status" value="1"/>
</dbReference>
<dbReference type="InterPro" id="IPR050882">
    <property type="entry name" value="Prepilin_peptidase/N-MTase"/>
</dbReference>
<comment type="similarity">
    <text evidence="2">Belongs to the peptidase A24 family.</text>
</comment>
<dbReference type="Gene3D" id="1.20.120.1220">
    <property type="match status" value="1"/>
</dbReference>
<feature type="transmembrane region" description="Helical" evidence="7">
    <location>
        <begin position="6"/>
        <end position="29"/>
    </location>
</feature>
<feature type="domain" description="Prepilin peptidase A24 N-terminal" evidence="9">
    <location>
        <begin position="13"/>
        <end position="104"/>
    </location>
</feature>
<evidence type="ECO:0000313" key="10">
    <source>
        <dbReference type="EMBL" id="PIZ45193.1"/>
    </source>
</evidence>
<proteinExistence type="inferred from homology"/>
<evidence type="ECO:0000256" key="2">
    <source>
        <dbReference type="ARBA" id="ARBA00005801"/>
    </source>
</evidence>
<evidence type="ECO:0000259" key="9">
    <source>
        <dbReference type="Pfam" id="PF06750"/>
    </source>
</evidence>
<dbReference type="InterPro" id="IPR000045">
    <property type="entry name" value="Prepilin_IV_endopep_pep"/>
</dbReference>
<feature type="transmembrane region" description="Helical" evidence="7">
    <location>
        <begin position="197"/>
        <end position="218"/>
    </location>
</feature>
<evidence type="ECO:0000256" key="6">
    <source>
        <dbReference type="ARBA" id="ARBA00023136"/>
    </source>
</evidence>
<evidence type="ECO:0000256" key="3">
    <source>
        <dbReference type="ARBA" id="ARBA00022475"/>
    </source>
</evidence>
<keyword evidence="3" id="KW-1003">Cell membrane</keyword>
<evidence type="ECO:0000256" key="4">
    <source>
        <dbReference type="ARBA" id="ARBA00022692"/>
    </source>
</evidence>
<dbReference type="Pfam" id="PF01478">
    <property type="entry name" value="Peptidase_A24"/>
    <property type="match status" value="1"/>
</dbReference>
<dbReference type="GO" id="GO:0006465">
    <property type="term" value="P:signal peptide processing"/>
    <property type="evidence" value="ECO:0007669"/>
    <property type="project" value="TreeGrafter"/>
</dbReference>
<evidence type="ECO:0008006" key="12">
    <source>
        <dbReference type="Google" id="ProtNLM"/>
    </source>
</evidence>
<keyword evidence="4 7" id="KW-0812">Transmembrane</keyword>
<dbReference type="InterPro" id="IPR010627">
    <property type="entry name" value="Prepilin_pept_A24_N"/>
</dbReference>
<reference evidence="11" key="1">
    <citation type="submission" date="2017-09" db="EMBL/GenBank/DDBJ databases">
        <title>Depth-based differentiation of microbial function through sediment-hosted aquifers and enrichment of novel symbionts in the deep terrestrial subsurface.</title>
        <authorList>
            <person name="Probst A.J."/>
            <person name="Ladd B."/>
            <person name="Jarett J.K."/>
            <person name="Geller-Mcgrath D.E."/>
            <person name="Sieber C.M.K."/>
            <person name="Emerson J.B."/>
            <person name="Anantharaman K."/>
            <person name="Thomas B.C."/>
            <person name="Malmstrom R."/>
            <person name="Stieglmeier M."/>
            <person name="Klingl A."/>
            <person name="Woyke T."/>
            <person name="Ryan C.M."/>
            <person name="Banfield J.F."/>
        </authorList>
    </citation>
    <scope>NUCLEOTIDE SEQUENCE [LARGE SCALE GENOMIC DNA]</scope>
</reference>
<dbReference type="Pfam" id="PF06750">
    <property type="entry name" value="A24_N_bact"/>
    <property type="match status" value="1"/>
</dbReference>
<comment type="caution">
    <text evidence="10">The sequence shown here is derived from an EMBL/GenBank/DDBJ whole genome shotgun (WGS) entry which is preliminary data.</text>
</comment>
<sequence length="303" mass="34188">MAMTSFIYTLLFIFGLIVGSFLNVVILRYQPGKKVFDPKLIGGPGNWKTRSRCPSCKKQLVWYELLPLASFLIQKGKCRGCGAKISFQYFLVELLSGAVFVFVPMFWAASLPLLFLPDYILMFLILSFIWILIFLAFIVLSAIDFKHFIIPDSINLFLAFLGAVLLVVNNYYKRFGHTGGSFFGYYADLFGLRDNIWVNYFFAAAVIMISFALIIIITRGKGMGWGDFKLAGALGIIMGWPDILGAAFLAFIIGSVFSLIFVALNKKKMKDIIPFGPFFAFGALLVFFFGRQLMDLYFKLFGL</sequence>
<dbReference type="Proteomes" id="UP000230553">
    <property type="component" value="Unassembled WGS sequence"/>
</dbReference>
<accession>A0A2M7TGG9</accession>
<gene>
    <name evidence="10" type="ORF">COY31_00900</name>
</gene>
<feature type="transmembrane region" description="Helical" evidence="7">
    <location>
        <begin position="154"/>
        <end position="172"/>
    </location>
</feature>
<name>A0A2M7TGG9_9BACT</name>
<feature type="transmembrane region" description="Helical" evidence="7">
    <location>
        <begin position="87"/>
        <end position="107"/>
    </location>
</feature>
<dbReference type="PANTHER" id="PTHR30487">
    <property type="entry name" value="TYPE 4 PREPILIN-LIKE PROTEINS LEADER PEPTIDE-PROCESSING ENZYME"/>
    <property type="match status" value="1"/>
</dbReference>
<organism evidence="10 11">
    <name type="scientific">Candidatus Wolfebacteria bacterium CG_4_10_14_0_2_um_filter_39_18</name>
    <dbReference type="NCBI Taxonomy" id="1975061"/>
    <lineage>
        <taxon>Bacteria</taxon>
        <taxon>Candidatus Wolfeibacteriota</taxon>
    </lineage>
</organism>
<feature type="transmembrane region" description="Helical" evidence="7">
    <location>
        <begin position="272"/>
        <end position="290"/>
    </location>
</feature>
<dbReference type="GO" id="GO:0004190">
    <property type="term" value="F:aspartic-type endopeptidase activity"/>
    <property type="evidence" value="ECO:0007669"/>
    <property type="project" value="InterPro"/>
</dbReference>
<feature type="transmembrane region" description="Helical" evidence="7">
    <location>
        <begin position="230"/>
        <end position="260"/>
    </location>
</feature>
<comment type="subcellular location">
    <subcellularLocation>
        <location evidence="1">Cell membrane</location>
        <topology evidence="1">Multi-pass membrane protein</topology>
    </subcellularLocation>
</comment>
<evidence type="ECO:0000259" key="8">
    <source>
        <dbReference type="Pfam" id="PF01478"/>
    </source>
</evidence>